<evidence type="ECO:0000256" key="7">
    <source>
        <dbReference type="ARBA" id="ARBA00023136"/>
    </source>
</evidence>
<feature type="transmembrane region" description="Helical" evidence="9">
    <location>
        <begin position="529"/>
        <end position="546"/>
    </location>
</feature>
<organism evidence="11 12">
    <name type="scientific">Hypholoma sublateritium (strain FD-334 SS-4)</name>
    <dbReference type="NCBI Taxonomy" id="945553"/>
    <lineage>
        <taxon>Eukaryota</taxon>
        <taxon>Fungi</taxon>
        <taxon>Dikarya</taxon>
        <taxon>Basidiomycota</taxon>
        <taxon>Agaricomycotina</taxon>
        <taxon>Agaricomycetes</taxon>
        <taxon>Agaricomycetidae</taxon>
        <taxon>Agaricales</taxon>
        <taxon>Agaricineae</taxon>
        <taxon>Strophariaceae</taxon>
        <taxon>Hypholoma</taxon>
    </lineage>
</organism>
<feature type="compositionally biased region" description="Low complexity" evidence="8">
    <location>
        <begin position="377"/>
        <end position="391"/>
    </location>
</feature>
<evidence type="ECO:0000313" key="11">
    <source>
        <dbReference type="EMBL" id="KJA22921.1"/>
    </source>
</evidence>
<feature type="domain" description="Sodium/calcium exchanger membrane region" evidence="10">
    <location>
        <begin position="161"/>
        <end position="276"/>
    </location>
</feature>
<feature type="transmembrane region" description="Helical" evidence="9">
    <location>
        <begin position="90"/>
        <end position="111"/>
    </location>
</feature>
<reference evidence="12" key="1">
    <citation type="submission" date="2014-04" db="EMBL/GenBank/DDBJ databases">
        <title>Evolutionary Origins and Diversification of the Mycorrhizal Mutualists.</title>
        <authorList>
            <consortium name="DOE Joint Genome Institute"/>
            <consortium name="Mycorrhizal Genomics Consortium"/>
            <person name="Kohler A."/>
            <person name="Kuo A."/>
            <person name="Nagy L.G."/>
            <person name="Floudas D."/>
            <person name="Copeland A."/>
            <person name="Barry K.W."/>
            <person name="Cichocki N."/>
            <person name="Veneault-Fourrey C."/>
            <person name="LaButti K."/>
            <person name="Lindquist E.A."/>
            <person name="Lipzen A."/>
            <person name="Lundell T."/>
            <person name="Morin E."/>
            <person name="Murat C."/>
            <person name="Riley R."/>
            <person name="Ohm R."/>
            <person name="Sun H."/>
            <person name="Tunlid A."/>
            <person name="Henrissat B."/>
            <person name="Grigoriev I.V."/>
            <person name="Hibbett D.S."/>
            <person name="Martin F."/>
        </authorList>
    </citation>
    <scope>NUCLEOTIDE SEQUENCE [LARGE SCALE GENOMIC DNA]</scope>
    <source>
        <strain evidence="12">FD-334 SS-4</strain>
    </source>
</reference>
<keyword evidence="5 9" id="KW-1133">Transmembrane helix</keyword>
<dbReference type="Gene3D" id="1.20.1420.30">
    <property type="entry name" value="NCX, central ion-binding region"/>
    <property type="match status" value="2"/>
</dbReference>
<dbReference type="STRING" id="945553.A0A0D2P2G5"/>
<evidence type="ECO:0000256" key="1">
    <source>
        <dbReference type="ARBA" id="ARBA00004127"/>
    </source>
</evidence>
<sequence length="588" mass="64539">MSSNPSAHSLPPISSSWFDTGLPRPPRILDPTSSTTSLESTVNLLGQGDFTQSSSPGYLPSFHPSTSQQNVTLARSSNIRKYTKAAFHGWKIAMGSWLNVLLVLIPISWAMTLTLKTSHGLTFAFCILALIPLVRLHDLSTRELANRIGGSKTGLLNGSMVVVAISALRKCELRVVQSTLIGSMLSKLLLVLGLCFFAGGMRFSEQEFDATATQVHSSLLSLSVGALLLPAAYHFTLGSNIGANSDSQIKDILHMSHAVSIVLLFIYLAYLLFQLWSHTYLYNDEHNKKSSRLSDAMRRKPVLRTSHNQDAMPLKYCFNQSDISLVDLPKNNPPRRPYRVSPLSSSLSDTGITNETSRSIMEEPRFPPGTSKRYPMSRESSFNSSGFSSESSGFPFHDYDTLRDESSLADHPSPHETPKKAPQMSWFLTLLLLVLVTGAVAVTVDWLVEAMDEISMTIRKEWIALILLPAISSVAECITAVKVSVKDELTLSVSVAVGSTIQTALLVIPFTVVLAWITNKPLSLLMDPFQSMVLYMAVNTMGYVVADGKSNWLEGIILICLYVIIAVSFWFYPDIGPNIPLGVCIPST</sequence>
<dbReference type="GO" id="GO:0015369">
    <property type="term" value="F:calcium:proton antiporter activity"/>
    <property type="evidence" value="ECO:0007669"/>
    <property type="project" value="UniProtKB-ARBA"/>
</dbReference>
<feature type="transmembrane region" description="Helical" evidence="9">
    <location>
        <begin position="255"/>
        <end position="273"/>
    </location>
</feature>
<dbReference type="InterPro" id="IPR004837">
    <property type="entry name" value="NaCa_Exmemb"/>
</dbReference>
<dbReference type="EMBL" id="KN817546">
    <property type="protein sequence ID" value="KJA22921.1"/>
    <property type="molecule type" value="Genomic_DNA"/>
</dbReference>
<evidence type="ECO:0000256" key="3">
    <source>
        <dbReference type="ARBA" id="ARBA00022448"/>
    </source>
</evidence>
<name>A0A0D2P2G5_HYPSF</name>
<dbReference type="GO" id="GO:0006874">
    <property type="term" value="P:intracellular calcium ion homeostasis"/>
    <property type="evidence" value="ECO:0007669"/>
    <property type="project" value="TreeGrafter"/>
</dbReference>
<dbReference type="Proteomes" id="UP000054270">
    <property type="component" value="Unassembled WGS sequence"/>
</dbReference>
<evidence type="ECO:0000256" key="2">
    <source>
        <dbReference type="ARBA" id="ARBA00008170"/>
    </source>
</evidence>
<comment type="subcellular location">
    <subcellularLocation>
        <location evidence="1">Endomembrane system</location>
        <topology evidence="1">Multi-pass membrane protein</topology>
    </subcellularLocation>
</comment>
<feature type="domain" description="Sodium/calcium exchanger membrane region" evidence="10">
    <location>
        <begin position="430"/>
        <end position="570"/>
    </location>
</feature>
<dbReference type="PANTHER" id="PTHR31503:SF20">
    <property type="entry name" value="CA(2+)_H(+) EXCHANGER, PUTATIVE (EUROFUNG)-RELATED"/>
    <property type="match status" value="1"/>
</dbReference>
<accession>A0A0D2P2G5</accession>
<keyword evidence="4 9" id="KW-0812">Transmembrane</keyword>
<protein>
    <recommendedName>
        <fullName evidence="10">Sodium/calcium exchanger membrane region domain-containing protein</fullName>
    </recommendedName>
</protein>
<feature type="transmembrane region" description="Helical" evidence="9">
    <location>
        <begin position="493"/>
        <end position="517"/>
    </location>
</feature>
<evidence type="ECO:0000313" key="12">
    <source>
        <dbReference type="Proteomes" id="UP000054270"/>
    </source>
</evidence>
<gene>
    <name evidence="11" type="ORF">HYPSUDRAFT_66669</name>
</gene>
<keyword evidence="3" id="KW-0813">Transport</keyword>
<feature type="transmembrane region" description="Helical" evidence="9">
    <location>
        <begin position="117"/>
        <end position="136"/>
    </location>
</feature>
<feature type="transmembrane region" description="Helical" evidence="9">
    <location>
        <begin position="148"/>
        <end position="168"/>
    </location>
</feature>
<evidence type="ECO:0000256" key="8">
    <source>
        <dbReference type="SAM" id="MobiDB-lite"/>
    </source>
</evidence>
<dbReference type="InterPro" id="IPR004713">
    <property type="entry name" value="CaH_exchang"/>
</dbReference>
<keyword evidence="12" id="KW-1185">Reference proteome</keyword>
<comment type="similarity">
    <text evidence="2">Belongs to the Ca(2+):cation antiporter (CaCA) (TC 2.A.19) family.</text>
</comment>
<dbReference type="GO" id="GO:0000329">
    <property type="term" value="C:fungal-type vacuole membrane"/>
    <property type="evidence" value="ECO:0007669"/>
    <property type="project" value="TreeGrafter"/>
</dbReference>
<feature type="transmembrane region" description="Helical" evidence="9">
    <location>
        <begin position="424"/>
        <end position="442"/>
    </location>
</feature>
<feature type="transmembrane region" description="Helical" evidence="9">
    <location>
        <begin position="553"/>
        <end position="572"/>
    </location>
</feature>
<feature type="transmembrane region" description="Helical" evidence="9">
    <location>
        <begin position="462"/>
        <end position="481"/>
    </location>
</feature>
<dbReference type="OrthoDB" id="1699231at2759"/>
<proteinExistence type="inferred from homology"/>
<feature type="region of interest" description="Disordered" evidence="8">
    <location>
        <begin position="328"/>
        <end position="391"/>
    </location>
</feature>
<dbReference type="GO" id="GO:0012505">
    <property type="term" value="C:endomembrane system"/>
    <property type="evidence" value="ECO:0007669"/>
    <property type="project" value="UniProtKB-SubCell"/>
</dbReference>
<dbReference type="InterPro" id="IPR044880">
    <property type="entry name" value="NCX_ion-bd_dom_sf"/>
</dbReference>
<evidence type="ECO:0000259" key="10">
    <source>
        <dbReference type="Pfam" id="PF01699"/>
    </source>
</evidence>
<evidence type="ECO:0000256" key="5">
    <source>
        <dbReference type="ARBA" id="ARBA00022989"/>
    </source>
</evidence>
<keyword evidence="7 9" id="KW-0472">Membrane</keyword>
<dbReference type="PANTHER" id="PTHR31503">
    <property type="entry name" value="VACUOLAR CALCIUM ION TRANSPORTER"/>
    <property type="match status" value="1"/>
</dbReference>
<evidence type="ECO:0000256" key="4">
    <source>
        <dbReference type="ARBA" id="ARBA00022692"/>
    </source>
</evidence>
<dbReference type="Pfam" id="PF01699">
    <property type="entry name" value="Na_Ca_ex"/>
    <property type="match status" value="2"/>
</dbReference>
<evidence type="ECO:0000256" key="6">
    <source>
        <dbReference type="ARBA" id="ARBA00023065"/>
    </source>
</evidence>
<evidence type="ECO:0000256" key="9">
    <source>
        <dbReference type="SAM" id="Phobius"/>
    </source>
</evidence>
<feature type="compositionally biased region" description="Polar residues" evidence="8">
    <location>
        <begin position="342"/>
        <end position="359"/>
    </location>
</feature>
<dbReference type="AlphaFoldDB" id="A0A0D2P2G5"/>
<feature type="transmembrane region" description="Helical" evidence="9">
    <location>
        <begin position="215"/>
        <end position="235"/>
    </location>
</feature>
<feature type="transmembrane region" description="Helical" evidence="9">
    <location>
        <begin position="180"/>
        <end position="203"/>
    </location>
</feature>
<dbReference type="OMA" id="ISVHTMG"/>
<keyword evidence="6" id="KW-0406">Ion transport</keyword>